<feature type="compositionally biased region" description="Acidic residues" evidence="1">
    <location>
        <begin position="2472"/>
        <end position="2488"/>
    </location>
</feature>
<accession>A0A9W9P0T3</accession>
<dbReference type="GO" id="GO:0005829">
    <property type="term" value="C:cytosol"/>
    <property type="evidence" value="ECO:0007669"/>
    <property type="project" value="TreeGrafter"/>
</dbReference>
<dbReference type="InterPro" id="IPR028889">
    <property type="entry name" value="USP"/>
</dbReference>
<dbReference type="EMBL" id="JAPQKS010000004">
    <property type="protein sequence ID" value="KAJ5232995.1"/>
    <property type="molecule type" value="Genomic_DNA"/>
</dbReference>
<evidence type="ECO:0000259" key="2">
    <source>
        <dbReference type="PROSITE" id="PS50235"/>
    </source>
</evidence>
<name>A0A9W9P0T3_9EURO</name>
<dbReference type="OrthoDB" id="420187at2759"/>
<dbReference type="GO" id="GO:0016579">
    <property type="term" value="P:protein deubiquitination"/>
    <property type="evidence" value="ECO:0007669"/>
    <property type="project" value="InterPro"/>
</dbReference>
<evidence type="ECO:0000313" key="4">
    <source>
        <dbReference type="Proteomes" id="UP001150941"/>
    </source>
</evidence>
<dbReference type="Gene3D" id="3.90.70.10">
    <property type="entry name" value="Cysteine proteinases"/>
    <property type="match status" value="1"/>
</dbReference>
<dbReference type="PANTHER" id="PTHR24006">
    <property type="entry name" value="UBIQUITIN CARBOXYL-TERMINAL HYDROLASE"/>
    <property type="match status" value="1"/>
</dbReference>
<feature type="region of interest" description="Disordered" evidence="1">
    <location>
        <begin position="83"/>
        <end position="112"/>
    </location>
</feature>
<sequence>MAAPPPESSRTPPDTPLSEFTRPHSESMEDSDLPANRKRPRLDSGSREGESLPMDGVCSLSAVPAADMDVTADQARPSKVTINMKSPTSDMASESATQASQDTTTFNAPHPEPDNVISVSSSPVNSPEIEVAEPEDMDQDPRISTWQSVEMAYTSAADLLDEFPKLRDNTSALDNLTRITQLVHKCDLRDANLMGRVKVWMDECVRSLDLLTMDAVIGEYPFWEALPTLLESFMRRDQELRMVDDKGMWSCLEEFALDWARLTLHLMELDMQEWRTSIAQPDARDVDCISERYIEPLSWLLHVQNFPHWRVLVSLYDDEPYDLVARVRAQVITADTVKKLDEYTSLVLAVSNKAPSMAVVASPLTVLANVILDKSLKEKQSPASEPDAELLDPSSLQKMHQLICSVDSKWQDWVSKKSSSVRNDLSDQLLRQLMHSHNTLCNREEKFLRQLEESLSLEVPDDMEVKDRIFIAVWRWKLDVLKRHITEGRMELRAFGVETMQSDLVRLWQKYISNDAAGVATPFIQSIVQFIRSTKIVDYLVGVDSHPQLISRSSNIVGFLIVTSSYTNGETDVIWKTVTESQDSRIIAEVLAMLVKTFYMHVSTSPLLLYICSKVLELPLDRFDTRMLDFCDNLLRVLLDKPNNQAGEDVDGLPLRLCVRLIRESTAAEDIPVDQKTQMQNFGSKFLALFIKAGISEVDRMEIYERCIQDISEMNQFSAGSLQALSALVPLHEPREIWKLATEFDLTRLVINDLLHAVNDDKSDFSNSFSYHGLVARFNMLFRLIDMVPETITPELGASLWNDIFLSKKLGRGGFKAVWNMVVHALSRSTKPNPFLERCIFEYLPGILPSDYSLEVLMFAKQSIIYEIRFHPPSPASEDEVVTIPGMDRIWSMILTAPPGSIENEAMKLAIEVYLDHTIIRSSPRSAVEATHIAIANRCIDQLNSAATTLKNSEGSANNGDITMHDRLGPEIGADEIKFRRSLVFLRQFLYGLRTRPHYSPPRASPPRLPERPLKGDLIEINWQSFDGNSNSKINTLRIGDLSTAAELVERFSLATGFSKLTAISGGQRIDLLKDPDAPVKELKLQPGLLIIRKAPDSQEVARENKGSLFTPVDLEILKHFDEIYELLSLKADLAHEIYDFLSVFPPQERVTSLVRSTEISEKELFPLQTPFIAFYSFNALSACLRDEGIEDSPDVSFVSHSINILVAFLMSPDLLRLIPQDRIMVALATSAVGCLLSAFSVFTSKSENTCLIDDPFLFVKQLLKLVDAARKTATHPTNAAGIQKFVCDSFAILIEGSVKDHKYWTAVKGEVQFDQLIEGMLLQEECRPVRIEVAERIQTICGSSKLQKYSTSKANDAADALIESPTRIDMLATIWESISLAIPKTPQYAFQSAEFFQTAMRVFNSIADKSPKDVSFSRYLRQWSEVMFQHQTEEFVGREIADEFIYGFTHLLELCIELADACKIELDTFDLAEQILAKYLFPDLTPDGADPVVPLVPVMHSATRQKLYNIVLLLCKRSSLDTLSALKVMDELVPRDESSGSNSKMIRAPEGYAGLRNLSNTCYLNSLMTQLFMNVEFRDFMLHLHTVDSQSSQKLLDETQRLFAEMQECWSKDVNPEEFVKSIRHYDNHPIDVTVQMDVDEFYNLLFDRWEAQILDSEDKKRFRSFYGGQLVQQIKSQECSHISERLEPFSAIQCDIKGKASLEESLQAYVEGEIMQGDNKYSCTACGRHVDAVKRACLKDVPDNLIFHLKRFDFDITNFQRSKINDEFQFPHRIDMSPYKVEYLSDSGSSTGPDEFELVGVLVHTGTAESGHYYSYTREPPSGSNTTSWVEFNDSDVSRFDPSTIADQCFGGVSDPPHSMGGVHLNKAWNAYMLFYQRVSTIDRLKKSFPPSKTNYPIQVPVPRALANSISLDNELFIRKYCLLDPTHIKFTAKLLEIRRRHANDTQHTRLLDEFVMCVGLETFEQLVVRTKDYTAHEEIFEEVFHTIRKNSGAALKGLEWAYSRETALQNIILRIANPEIRGRGMLMIIECVKTALNMVRNDNSEGHELEIGKPHVETAVERIVVKLHDLWAPLQGTPRAWEDYFEFILKLSEAGPEVIQMLLRNEFLLRCLQLLWLERDDKKDLRRLYPVYIRLQEKGRRFNQQSMIKVLYTLLSSVELSVPALPDDAPRTTGPHGKFHLNSSESDLIWTLEADGSLSMLFRLLTSEQFNTMSTACRIIGLFTAAEPEAGFLASIIKTLETGLRFSPADLCIPFLLATIEFCENAPSEAFVAAMIDYVAQGVDSINNCAGSEHLEFFQTLSTQSNKRLGLGPDWFTSVIIDKLPEFAPTLLMDPDRLTRQQMLETINGALFASETDELDDDARARTIRVGRELAQSCVEKVKRIYAVDQAQTPNPRVIKGFKQVIPFCLQKFYDPSSEEEQEFIQEAKGIISTFSFLSLPSSSPSSSSQLSSETDIVDFIEHITAEASDDLVSEPEVPSPEEWEATSILASDSEMGIAGSPP</sequence>
<feature type="compositionally biased region" description="Basic and acidic residues" evidence="1">
    <location>
        <begin position="41"/>
        <end position="50"/>
    </location>
</feature>
<dbReference type="PROSITE" id="PS00973">
    <property type="entry name" value="USP_2"/>
    <property type="match status" value="1"/>
</dbReference>
<dbReference type="Pfam" id="PF12030">
    <property type="entry name" value="DUF3517"/>
    <property type="match status" value="1"/>
</dbReference>
<dbReference type="FunFam" id="3.90.70.10:FF:000136">
    <property type="entry name" value="Ubiquitin C-terminal hydrolase, putative"/>
    <property type="match status" value="1"/>
</dbReference>
<reference evidence="3" key="1">
    <citation type="submission" date="2022-11" db="EMBL/GenBank/DDBJ databases">
        <authorList>
            <person name="Petersen C."/>
        </authorList>
    </citation>
    <scope>NUCLEOTIDE SEQUENCE</scope>
    <source>
        <strain evidence="3">IBT 19713</strain>
    </source>
</reference>
<dbReference type="RefSeq" id="XP_058330987.1">
    <property type="nucleotide sequence ID" value="XM_058475247.1"/>
</dbReference>
<feature type="compositionally biased region" description="Polar residues" evidence="1">
    <location>
        <begin position="83"/>
        <end position="107"/>
    </location>
</feature>
<dbReference type="InterPro" id="IPR018200">
    <property type="entry name" value="USP_CS"/>
</dbReference>
<dbReference type="PANTHER" id="PTHR24006:SF827">
    <property type="entry name" value="UBIQUITIN CARBOXYL-TERMINAL HYDROLASE 34"/>
    <property type="match status" value="1"/>
</dbReference>
<keyword evidence="4" id="KW-1185">Reference proteome</keyword>
<dbReference type="SUPFAM" id="SSF54001">
    <property type="entry name" value="Cysteine proteinases"/>
    <property type="match status" value="1"/>
</dbReference>
<comment type="caution">
    <text evidence="3">The sequence shown here is derived from an EMBL/GenBank/DDBJ whole genome shotgun (WGS) entry which is preliminary data.</text>
</comment>
<dbReference type="InterPro" id="IPR038765">
    <property type="entry name" value="Papain-like_cys_pep_sf"/>
</dbReference>
<dbReference type="InterPro" id="IPR050164">
    <property type="entry name" value="Peptidase_C19"/>
</dbReference>
<protein>
    <recommendedName>
        <fullName evidence="2">USP domain-containing protein</fullName>
    </recommendedName>
</protein>
<dbReference type="GeneID" id="83202550"/>
<dbReference type="Pfam" id="PF00443">
    <property type="entry name" value="UCH"/>
    <property type="match status" value="1"/>
</dbReference>
<dbReference type="GO" id="GO:0004843">
    <property type="term" value="F:cysteine-type deubiquitinase activity"/>
    <property type="evidence" value="ECO:0007669"/>
    <property type="project" value="InterPro"/>
</dbReference>
<evidence type="ECO:0000256" key="1">
    <source>
        <dbReference type="SAM" id="MobiDB-lite"/>
    </source>
</evidence>
<dbReference type="InterPro" id="IPR021905">
    <property type="entry name" value="DUF3517"/>
</dbReference>
<feature type="region of interest" description="Disordered" evidence="1">
    <location>
        <begin position="2472"/>
        <end position="2506"/>
    </location>
</feature>
<feature type="domain" description="USP" evidence="2">
    <location>
        <begin position="1554"/>
        <end position="1881"/>
    </location>
</feature>
<dbReference type="InterPro" id="IPR001394">
    <property type="entry name" value="Peptidase_C19_UCH"/>
</dbReference>
<feature type="region of interest" description="Disordered" evidence="1">
    <location>
        <begin position="1"/>
        <end position="60"/>
    </location>
</feature>
<reference evidence="3" key="2">
    <citation type="journal article" date="2023" name="IMA Fungus">
        <title>Comparative genomic study of the Penicillium genus elucidates a diverse pangenome and 15 lateral gene transfer events.</title>
        <authorList>
            <person name="Petersen C."/>
            <person name="Sorensen T."/>
            <person name="Nielsen M.R."/>
            <person name="Sondergaard T.E."/>
            <person name="Sorensen J.L."/>
            <person name="Fitzpatrick D.A."/>
            <person name="Frisvad J.C."/>
            <person name="Nielsen K.L."/>
        </authorList>
    </citation>
    <scope>NUCLEOTIDE SEQUENCE</scope>
    <source>
        <strain evidence="3">IBT 19713</strain>
    </source>
</reference>
<dbReference type="PROSITE" id="PS50235">
    <property type="entry name" value="USP_3"/>
    <property type="match status" value="1"/>
</dbReference>
<evidence type="ECO:0000313" key="3">
    <source>
        <dbReference type="EMBL" id="KAJ5232995.1"/>
    </source>
</evidence>
<dbReference type="Proteomes" id="UP001150941">
    <property type="component" value="Unassembled WGS sequence"/>
</dbReference>
<dbReference type="GO" id="GO:0005634">
    <property type="term" value="C:nucleus"/>
    <property type="evidence" value="ECO:0007669"/>
    <property type="project" value="TreeGrafter"/>
</dbReference>
<organism evidence="3 4">
    <name type="scientific">Penicillium chermesinum</name>
    <dbReference type="NCBI Taxonomy" id="63820"/>
    <lineage>
        <taxon>Eukaryota</taxon>
        <taxon>Fungi</taxon>
        <taxon>Dikarya</taxon>
        <taxon>Ascomycota</taxon>
        <taxon>Pezizomycotina</taxon>
        <taxon>Eurotiomycetes</taxon>
        <taxon>Eurotiomycetidae</taxon>
        <taxon>Eurotiales</taxon>
        <taxon>Aspergillaceae</taxon>
        <taxon>Penicillium</taxon>
    </lineage>
</organism>
<gene>
    <name evidence="3" type="ORF">N7468_005951</name>
</gene>
<proteinExistence type="predicted"/>
<dbReference type="CDD" id="cd02659">
    <property type="entry name" value="peptidase_C19C"/>
    <property type="match status" value="1"/>
</dbReference>